<evidence type="ECO:0000259" key="5">
    <source>
        <dbReference type="Pfam" id="PF04828"/>
    </source>
</evidence>
<comment type="caution">
    <text evidence="6">The sequence shown here is derived from an EMBL/GenBank/DDBJ whole genome shotgun (WGS) entry which is preliminary data.</text>
</comment>
<feature type="domain" description="CENP-V/GFA" evidence="5">
    <location>
        <begin position="2"/>
        <end position="77"/>
    </location>
</feature>
<accession>A0ABT5B9E8</accession>
<evidence type="ECO:0000256" key="4">
    <source>
        <dbReference type="ARBA" id="ARBA00023239"/>
    </source>
</evidence>
<sequence length="114" mass="12314">MCQRAVGNLFAALVPVPKSRIEWIGDPGSYRSSSLAARGFCARCGTPLSFAYDGSKWICLTLGSLDDPAAVRPEVHYGIESQVPWLHLADELPREPTDAPALANMVVLQSRTGD</sequence>
<dbReference type="RefSeq" id="WP_272000664.1">
    <property type="nucleotide sequence ID" value="NZ_JAQNDN010000013.1"/>
</dbReference>
<dbReference type="Proteomes" id="UP001217838">
    <property type="component" value="Unassembled WGS sequence"/>
</dbReference>
<evidence type="ECO:0000256" key="2">
    <source>
        <dbReference type="ARBA" id="ARBA00022723"/>
    </source>
</evidence>
<dbReference type="EMBL" id="JAQNDN010000013">
    <property type="protein sequence ID" value="MDC0670760.1"/>
    <property type="molecule type" value="Genomic_DNA"/>
</dbReference>
<comment type="similarity">
    <text evidence="1">Belongs to the Gfa family.</text>
</comment>
<proteinExistence type="inferred from homology"/>
<reference evidence="6 7" key="1">
    <citation type="submission" date="2022-11" db="EMBL/GenBank/DDBJ databases">
        <title>Minimal conservation of predation-associated metabolite biosynthetic gene clusters underscores biosynthetic potential of Myxococcota including descriptions for ten novel species: Archangium lansinium sp. nov., Myxococcus landrumus sp. nov., Nannocystis bai.</title>
        <authorList>
            <person name="Ahearne A."/>
            <person name="Stevens C."/>
            <person name="Dowd S."/>
        </authorList>
    </citation>
    <scope>NUCLEOTIDE SEQUENCE [LARGE SCALE GENOMIC DNA]</scope>
    <source>
        <strain evidence="6 7">NCELM</strain>
    </source>
</reference>
<dbReference type="InterPro" id="IPR006913">
    <property type="entry name" value="CENP-V/GFA"/>
</dbReference>
<dbReference type="Gene3D" id="3.90.1590.10">
    <property type="entry name" value="glutathione-dependent formaldehyde- activating enzyme (gfa)"/>
    <property type="match status" value="1"/>
</dbReference>
<dbReference type="Pfam" id="PF04828">
    <property type="entry name" value="GFA"/>
    <property type="match status" value="1"/>
</dbReference>
<dbReference type="InterPro" id="IPR011057">
    <property type="entry name" value="Mss4-like_sf"/>
</dbReference>
<protein>
    <submittedName>
        <fullName evidence="6">GFA family protein</fullName>
    </submittedName>
</protein>
<keyword evidence="4" id="KW-0456">Lyase</keyword>
<dbReference type="PANTHER" id="PTHR33337">
    <property type="entry name" value="GFA DOMAIN-CONTAINING PROTEIN"/>
    <property type="match status" value="1"/>
</dbReference>
<evidence type="ECO:0000313" key="7">
    <source>
        <dbReference type="Proteomes" id="UP001217838"/>
    </source>
</evidence>
<keyword evidence="7" id="KW-1185">Reference proteome</keyword>
<keyword evidence="2" id="KW-0479">Metal-binding</keyword>
<evidence type="ECO:0000313" key="6">
    <source>
        <dbReference type="EMBL" id="MDC0670760.1"/>
    </source>
</evidence>
<keyword evidence="3" id="KW-0862">Zinc</keyword>
<evidence type="ECO:0000256" key="1">
    <source>
        <dbReference type="ARBA" id="ARBA00005495"/>
    </source>
</evidence>
<organism evidence="6 7">
    <name type="scientific">Nannocystis radixulma</name>
    <dbReference type="NCBI Taxonomy" id="2995305"/>
    <lineage>
        <taxon>Bacteria</taxon>
        <taxon>Pseudomonadati</taxon>
        <taxon>Myxococcota</taxon>
        <taxon>Polyangia</taxon>
        <taxon>Nannocystales</taxon>
        <taxon>Nannocystaceae</taxon>
        <taxon>Nannocystis</taxon>
    </lineage>
</organism>
<gene>
    <name evidence="6" type="ORF">POL58_23590</name>
</gene>
<dbReference type="PANTHER" id="PTHR33337:SF40">
    <property type="entry name" value="CENP-V_GFA DOMAIN-CONTAINING PROTEIN-RELATED"/>
    <property type="match status" value="1"/>
</dbReference>
<name>A0ABT5B9E8_9BACT</name>
<evidence type="ECO:0000256" key="3">
    <source>
        <dbReference type="ARBA" id="ARBA00022833"/>
    </source>
</evidence>
<dbReference type="SUPFAM" id="SSF51316">
    <property type="entry name" value="Mss4-like"/>
    <property type="match status" value="1"/>
</dbReference>